<evidence type="ECO:0000313" key="1">
    <source>
        <dbReference type="EMBL" id="CAG8812285.1"/>
    </source>
</evidence>
<sequence length="134" mass="15957">IVDEMDHIGVKFQFWENYDTKTWAYTPLMGNNKLKILQKFDFTVIFSLQRATLIRKLWNGFYYLYNDLHNSNIIRKDFHQKSSINSSGFVQGLYHPTDIIPYIHILVYHVSEFIDIHKNVEFNSFSCLAIEEKS</sequence>
<evidence type="ECO:0000313" key="2">
    <source>
        <dbReference type="Proteomes" id="UP000789901"/>
    </source>
</evidence>
<keyword evidence="2" id="KW-1185">Reference proteome</keyword>
<proteinExistence type="predicted"/>
<accession>A0ABN7W3Q7</accession>
<comment type="caution">
    <text evidence="1">The sequence shown here is derived from an EMBL/GenBank/DDBJ whole genome shotgun (WGS) entry which is preliminary data.</text>
</comment>
<reference evidence="1 2" key="1">
    <citation type="submission" date="2021-06" db="EMBL/GenBank/DDBJ databases">
        <authorList>
            <person name="Kallberg Y."/>
            <person name="Tangrot J."/>
            <person name="Rosling A."/>
        </authorList>
    </citation>
    <scope>NUCLEOTIDE SEQUENCE [LARGE SCALE GENOMIC DNA]</scope>
    <source>
        <strain evidence="1 2">120-4 pot B 10/14</strain>
    </source>
</reference>
<name>A0ABN7W3Q7_GIGMA</name>
<feature type="non-terminal residue" evidence="1">
    <location>
        <position position="1"/>
    </location>
</feature>
<dbReference type="EMBL" id="CAJVQB010028395">
    <property type="protein sequence ID" value="CAG8812285.1"/>
    <property type="molecule type" value="Genomic_DNA"/>
</dbReference>
<gene>
    <name evidence="1" type="ORF">GMARGA_LOCUS25535</name>
</gene>
<organism evidence="1 2">
    <name type="scientific">Gigaspora margarita</name>
    <dbReference type="NCBI Taxonomy" id="4874"/>
    <lineage>
        <taxon>Eukaryota</taxon>
        <taxon>Fungi</taxon>
        <taxon>Fungi incertae sedis</taxon>
        <taxon>Mucoromycota</taxon>
        <taxon>Glomeromycotina</taxon>
        <taxon>Glomeromycetes</taxon>
        <taxon>Diversisporales</taxon>
        <taxon>Gigasporaceae</taxon>
        <taxon>Gigaspora</taxon>
    </lineage>
</organism>
<dbReference type="Proteomes" id="UP000789901">
    <property type="component" value="Unassembled WGS sequence"/>
</dbReference>
<protein>
    <submittedName>
        <fullName evidence="1">42858_t:CDS:1</fullName>
    </submittedName>
</protein>